<proteinExistence type="predicted"/>
<accession>T1GJ51</accession>
<evidence type="ECO:0000313" key="2">
    <source>
        <dbReference type="Proteomes" id="UP000015102"/>
    </source>
</evidence>
<organism evidence="1 2">
    <name type="scientific">Megaselia scalaris</name>
    <name type="common">Humpbacked fly</name>
    <name type="synonym">Phora scalaris</name>
    <dbReference type="NCBI Taxonomy" id="36166"/>
    <lineage>
        <taxon>Eukaryota</taxon>
        <taxon>Metazoa</taxon>
        <taxon>Ecdysozoa</taxon>
        <taxon>Arthropoda</taxon>
        <taxon>Hexapoda</taxon>
        <taxon>Insecta</taxon>
        <taxon>Pterygota</taxon>
        <taxon>Neoptera</taxon>
        <taxon>Endopterygota</taxon>
        <taxon>Diptera</taxon>
        <taxon>Brachycera</taxon>
        <taxon>Muscomorpha</taxon>
        <taxon>Platypezoidea</taxon>
        <taxon>Phoridae</taxon>
        <taxon>Megaseliini</taxon>
        <taxon>Megaselia</taxon>
    </lineage>
</organism>
<reference evidence="1" key="2">
    <citation type="submission" date="2015-06" db="UniProtKB">
        <authorList>
            <consortium name="EnsemblMetazoa"/>
        </authorList>
    </citation>
    <scope>IDENTIFICATION</scope>
</reference>
<dbReference type="Proteomes" id="UP000015102">
    <property type="component" value="Unassembled WGS sequence"/>
</dbReference>
<keyword evidence="2" id="KW-1185">Reference proteome</keyword>
<sequence>ILQSKFHEAPSKNLLNHINAKLPETATVICESFLPFISAFKCSSEVPENQLFIVNFLFALRNSIETQTFSKYHFEIVLNSYLECLRYLIQKSNSSEEYIEKHLVELITFSFRCEDSEKRKIIHKKVADLLNSWTSNNKQSLSDIFLNKLADQLTDLKNISTIIDFLKLLPKDSKEVINIANILVQRCKADFAHFLDPLYMMFPKLFTEEITEDSLKNLHSHINENCEEIFETIYKLSKNRNQKNHIEYIEDLIRNNSERMIQNPIMKEIILKTSQNFDLHSDLLEKVHNTDSTIIPEPQVIQNLIQSLENKNCLRLAKFLLKFLDNSTDIFLGLFKFSLSSDSTSDILKSLGKFSNGNEVLKQCNTILVSFCENQKLDTDRVSRVVYEVFFEDSNLTLEDVFGNVDYSVEETYFFLKEALQFKLSISYLPDNFILSEPNLGTFKQMGVIELFSIGKIASKNSWTNLLYDRLLVIMKVSAVSGYIQEEISHFLKSLDSEVSEQIKDRILLNAARGDYASIKSLIFLVDLYGDFDENSFLVFFLVTCEYFLEKKSFSAYNNFLEVFFDKITLKSLTKNEALVENRFVQNFNDVEDKNIATDVIGFITSIAENQKGQLLYNENISTIPFEKVAQTAQICRLLSSAIKNFPSELTMKNWDFIRISLSSWVLTVSKSIENITKSKVLLFTRSVLELYEKLMLFMKYEKQKSSTAVMDAMINEWENLFAKEVNIVLFKTVRILVSKGFDKDLCWKEIMRASYDALKLMDFKFVFEFYRNNSNHSLDEMLDFFMDKLSTENHWIRLIASKVIKGLSVHCAASEAESVEKNESNSASFISKFTSHVIKAEASIQEYLDEFTFKVTEISEFKKIDRHVGRHYLALWECICFA</sequence>
<dbReference type="EMBL" id="CAQQ02392400">
    <property type="status" value="NOT_ANNOTATED_CDS"/>
    <property type="molecule type" value="Genomic_DNA"/>
</dbReference>
<name>T1GJ51_MEGSC</name>
<dbReference type="EnsemblMetazoa" id="MESCA003493-RA">
    <property type="protein sequence ID" value="MESCA003493-PA"/>
    <property type="gene ID" value="MESCA003493"/>
</dbReference>
<reference evidence="2" key="1">
    <citation type="submission" date="2013-02" db="EMBL/GenBank/DDBJ databases">
        <authorList>
            <person name="Hughes D."/>
        </authorList>
    </citation>
    <scope>NUCLEOTIDE SEQUENCE</scope>
    <source>
        <strain>Durham</strain>
        <strain evidence="2">NC isolate 2 -- Noor lab</strain>
    </source>
</reference>
<dbReference type="STRING" id="36166.T1GJ51"/>
<protein>
    <submittedName>
        <fullName evidence="1">Uncharacterized protein</fullName>
    </submittedName>
</protein>
<dbReference type="HOGENOM" id="CLU_326430_0_0_1"/>
<evidence type="ECO:0000313" key="1">
    <source>
        <dbReference type="EnsemblMetazoa" id="MESCA003493-PA"/>
    </source>
</evidence>
<dbReference type="AlphaFoldDB" id="T1GJ51"/>